<dbReference type="PRINTS" id="PR00132">
    <property type="entry name" value="GLHYDRLASE2"/>
</dbReference>
<feature type="domain" description="Glycoside hydrolase family 2 immunoglobulin-like beta-sandwich" evidence="10">
    <location>
        <begin position="188"/>
        <end position="289"/>
    </location>
</feature>
<dbReference type="Pfam" id="PF02837">
    <property type="entry name" value="Glyco_hydro_2_N"/>
    <property type="match status" value="1"/>
</dbReference>
<dbReference type="Gene3D" id="2.60.120.260">
    <property type="entry name" value="Galactose-binding domain-like"/>
    <property type="match status" value="1"/>
</dbReference>
<dbReference type="InterPro" id="IPR011013">
    <property type="entry name" value="Gal_mutarotase_sf_dom"/>
</dbReference>
<sequence length="996" mass="113418">MIINFFKMKLSKVLLFSFAFVVSAVNVSGQELAYELPKHTAGVKQAVMSLNGKWQFQFDEKSEWDVIQVPGEAVMQGYGIAHDQSFFYKRKFSLPNDFRGKKIILRFEGVYSQATLSINGKVLRTHKGGFSRWETDISAYVSFDKSNEVFLEVQDKLDDISYASGYAHHPIGGILRDVTLFATAANGIADFGVETALDPDFKDATLKLSYAAEVAPGTTVQYALFDQQQKQVPQTTRQFTVNNGQNINSFRISNPLKWDAEHPNLYRLEVKIKQGGKETYSFNKEIGFRTVKIVEDQMLVNGRPVKLRGANRHDLHPTLGRVSTPYYDSLDVKLLKESHINFIRTSHYPPSERFVALCNRYGIYVEVETSVCFVDTYRQKNYAPGATQNDPNHTAQYLSQCREMVNTFKSHPAVVIWSIGNESQYGSNFRKSWDYVKNADRTRPVIWSYPGTQTSDAKIYEILSMHYQDVNGNLTQFGKTTKGYEGHGIPALFDEWAHPACYTYQTLRDDPNIREFWGISMDMMWGRLFPTKGGLGGAIWGYVDETFNIPEQLKKGTAFWNEFAKTAKPEGYQGHAVGYGEWGIVDVWRRPKPEFWSTKKAQSPIRILEEGKVIKNFNPNQQIQFSVFNRYDHTFLNEVKLEYVYEGRKKMINLPGIEPHEKGTFQLPAENWKKGASVLLNFIDRDGQVVDTYEYFFGERPVSIPVAAHQGGLTLVENTAQFIIKGTDFEIPVSKETGLIENARSKGKVFIEKGPFLNIDVNLNHLTGAEVRKSANKFLIHDKDWKKTTLSCSIKNGVALISIAGTYQGLNVSFEITVNPEGELTTNYRTTGEPNGYLREIGLKYYMADDIDDLNWERDGYWNYYPEGAFAGNKGRAALYESKQAAYGVKPVQAWNQDTHNYYYWSDKGARTEKPLTNKAKGMKENVYYYTISGAQLSRLSVVSPQADIACRIDRMDDNQLILYVNNKWDYPEIAWGNYCKTLEASPCNGVVTVRF</sequence>
<evidence type="ECO:0000256" key="9">
    <source>
        <dbReference type="SAM" id="SignalP"/>
    </source>
</evidence>
<dbReference type="Gene3D" id="3.20.20.80">
    <property type="entry name" value="Glycosidases"/>
    <property type="match status" value="1"/>
</dbReference>
<dbReference type="SUPFAM" id="SSF51445">
    <property type="entry name" value="(Trans)glycosidases"/>
    <property type="match status" value="1"/>
</dbReference>
<accession>A0A1G9JHS5</accession>
<dbReference type="Gene3D" id="2.70.98.10">
    <property type="match status" value="1"/>
</dbReference>
<proteinExistence type="inferred from homology"/>
<evidence type="ECO:0000256" key="8">
    <source>
        <dbReference type="ARBA" id="ARBA00023295"/>
    </source>
</evidence>
<evidence type="ECO:0000256" key="6">
    <source>
        <dbReference type="ARBA" id="ARBA00022801"/>
    </source>
</evidence>
<evidence type="ECO:0000256" key="3">
    <source>
        <dbReference type="ARBA" id="ARBA00007401"/>
    </source>
</evidence>
<keyword evidence="7" id="KW-0106">Calcium</keyword>
<evidence type="ECO:0000256" key="5">
    <source>
        <dbReference type="ARBA" id="ARBA00012756"/>
    </source>
</evidence>
<evidence type="ECO:0000313" key="14">
    <source>
        <dbReference type="Proteomes" id="UP000183200"/>
    </source>
</evidence>
<dbReference type="EMBL" id="FNGY01000001">
    <property type="protein sequence ID" value="SDL37140.1"/>
    <property type="molecule type" value="Genomic_DNA"/>
</dbReference>
<dbReference type="SUPFAM" id="SSF49303">
    <property type="entry name" value="beta-Galactosidase/glucuronidase domain"/>
    <property type="match status" value="1"/>
</dbReference>
<dbReference type="InterPro" id="IPR050347">
    <property type="entry name" value="Bact_Beta-galactosidase"/>
</dbReference>
<reference evidence="14" key="1">
    <citation type="submission" date="2016-10" db="EMBL/GenBank/DDBJ databases">
        <authorList>
            <person name="Varghese N."/>
            <person name="Submissions S."/>
        </authorList>
    </citation>
    <scope>NUCLEOTIDE SEQUENCE [LARGE SCALE GENOMIC DNA]</scope>
    <source>
        <strain evidence="14">DSM 19110</strain>
    </source>
</reference>
<dbReference type="InterPro" id="IPR036156">
    <property type="entry name" value="Beta-gal/glucu_dom_sf"/>
</dbReference>
<dbReference type="GO" id="GO:0030246">
    <property type="term" value="F:carbohydrate binding"/>
    <property type="evidence" value="ECO:0007669"/>
    <property type="project" value="InterPro"/>
</dbReference>
<comment type="subunit">
    <text evidence="4">Monomer.</text>
</comment>
<dbReference type="InterPro" id="IPR006103">
    <property type="entry name" value="Glyco_hydro_2_cat"/>
</dbReference>
<dbReference type="SUPFAM" id="SSF49785">
    <property type="entry name" value="Galactose-binding domain-like"/>
    <property type="match status" value="1"/>
</dbReference>
<protein>
    <recommendedName>
        <fullName evidence="5">beta-galactosidase</fullName>
        <ecNumber evidence="5">3.2.1.23</ecNumber>
    </recommendedName>
</protein>
<dbReference type="PANTHER" id="PTHR46323:SF2">
    <property type="entry name" value="BETA-GALACTOSIDASE"/>
    <property type="match status" value="1"/>
</dbReference>
<dbReference type="EC" id="3.2.1.23" evidence="5"/>
<evidence type="ECO:0000256" key="2">
    <source>
        <dbReference type="ARBA" id="ARBA00001913"/>
    </source>
</evidence>
<dbReference type="InterPro" id="IPR006104">
    <property type="entry name" value="Glyco_hydro_2_N"/>
</dbReference>
<keyword evidence="14" id="KW-1185">Reference proteome</keyword>
<gene>
    <name evidence="13" type="ORF">SAMN05421820_101269</name>
</gene>
<organism evidence="13 14">
    <name type="scientific">Pedobacter steynii</name>
    <dbReference type="NCBI Taxonomy" id="430522"/>
    <lineage>
        <taxon>Bacteria</taxon>
        <taxon>Pseudomonadati</taxon>
        <taxon>Bacteroidota</taxon>
        <taxon>Sphingobacteriia</taxon>
        <taxon>Sphingobacteriales</taxon>
        <taxon>Sphingobacteriaceae</taxon>
        <taxon>Pedobacter</taxon>
    </lineage>
</organism>
<evidence type="ECO:0000313" key="13">
    <source>
        <dbReference type="EMBL" id="SDL37140.1"/>
    </source>
</evidence>
<keyword evidence="9" id="KW-0732">Signal</keyword>
<dbReference type="PANTHER" id="PTHR46323">
    <property type="entry name" value="BETA-GALACTOSIDASE"/>
    <property type="match status" value="1"/>
</dbReference>
<comment type="catalytic activity">
    <reaction evidence="1">
        <text>Hydrolysis of terminal non-reducing beta-D-galactose residues in beta-D-galactosides.</text>
        <dbReference type="EC" id="3.2.1.23"/>
    </reaction>
</comment>
<keyword evidence="6 13" id="KW-0378">Hydrolase</keyword>
<evidence type="ECO:0000259" key="10">
    <source>
        <dbReference type="Pfam" id="PF00703"/>
    </source>
</evidence>
<feature type="domain" description="Glycoside hydrolase family 2 catalytic" evidence="11">
    <location>
        <begin position="291"/>
        <end position="501"/>
    </location>
</feature>
<evidence type="ECO:0000256" key="7">
    <source>
        <dbReference type="ARBA" id="ARBA00022837"/>
    </source>
</evidence>
<dbReference type="Pfam" id="PF02836">
    <property type="entry name" value="Glyco_hydro_2_C"/>
    <property type="match status" value="1"/>
</dbReference>
<evidence type="ECO:0000259" key="12">
    <source>
        <dbReference type="Pfam" id="PF02837"/>
    </source>
</evidence>
<dbReference type="InterPro" id="IPR008979">
    <property type="entry name" value="Galactose-bd-like_sf"/>
</dbReference>
<dbReference type="InterPro" id="IPR014718">
    <property type="entry name" value="GH-type_carb-bd"/>
</dbReference>
<dbReference type="InterPro" id="IPR006101">
    <property type="entry name" value="Glyco_hydro_2"/>
</dbReference>
<comment type="similarity">
    <text evidence="3">Belongs to the glycosyl hydrolase 2 family.</text>
</comment>
<dbReference type="Pfam" id="PF00703">
    <property type="entry name" value="Glyco_hydro_2"/>
    <property type="match status" value="1"/>
</dbReference>
<dbReference type="GO" id="GO:0009341">
    <property type="term" value="C:beta-galactosidase complex"/>
    <property type="evidence" value="ECO:0007669"/>
    <property type="project" value="TreeGrafter"/>
</dbReference>
<evidence type="ECO:0000259" key="11">
    <source>
        <dbReference type="Pfam" id="PF02836"/>
    </source>
</evidence>
<feature type="domain" description="Glycosyl hydrolases family 2 sugar binding" evidence="12">
    <location>
        <begin position="52"/>
        <end position="182"/>
    </location>
</feature>
<dbReference type="SUPFAM" id="SSF74650">
    <property type="entry name" value="Galactose mutarotase-like"/>
    <property type="match status" value="1"/>
</dbReference>
<dbReference type="AlphaFoldDB" id="A0A1G9JHS5"/>
<dbReference type="GO" id="GO:0005990">
    <property type="term" value="P:lactose catabolic process"/>
    <property type="evidence" value="ECO:0007669"/>
    <property type="project" value="TreeGrafter"/>
</dbReference>
<keyword evidence="8" id="KW-0326">Glycosidase</keyword>
<dbReference type="InterPro" id="IPR013783">
    <property type="entry name" value="Ig-like_fold"/>
</dbReference>
<evidence type="ECO:0000256" key="1">
    <source>
        <dbReference type="ARBA" id="ARBA00001412"/>
    </source>
</evidence>
<feature type="signal peptide" evidence="9">
    <location>
        <begin position="1"/>
        <end position="24"/>
    </location>
</feature>
<dbReference type="GO" id="GO:0004565">
    <property type="term" value="F:beta-galactosidase activity"/>
    <property type="evidence" value="ECO:0007669"/>
    <property type="project" value="UniProtKB-EC"/>
</dbReference>
<comment type="cofactor">
    <cofactor evidence="2">
        <name>Ca(2+)</name>
        <dbReference type="ChEBI" id="CHEBI:29108"/>
    </cofactor>
</comment>
<feature type="chain" id="PRO_5010332458" description="beta-galactosidase" evidence="9">
    <location>
        <begin position="25"/>
        <end position="996"/>
    </location>
</feature>
<dbReference type="InterPro" id="IPR006102">
    <property type="entry name" value="Ig-like_GH2"/>
</dbReference>
<dbReference type="Proteomes" id="UP000183200">
    <property type="component" value="Unassembled WGS sequence"/>
</dbReference>
<dbReference type="Gene3D" id="2.60.40.10">
    <property type="entry name" value="Immunoglobulins"/>
    <property type="match status" value="1"/>
</dbReference>
<evidence type="ECO:0000256" key="4">
    <source>
        <dbReference type="ARBA" id="ARBA00011245"/>
    </source>
</evidence>
<dbReference type="InterPro" id="IPR017853">
    <property type="entry name" value="GH"/>
</dbReference>
<name>A0A1G9JHS5_9SPHI</name>